<dbReference type="Gene3D" id="4.10.49.10">
    <property type="entry name" value="Cytochrome c oxidase subunit VIIc"/>
    <property type="match status" value="1"/>
</dbReference>
<comment type="pathway">
    <text evidence="2">Energy metabolism; oxidative phosphorylation.</text>
</comment>
<dbReference type="GO" id="GO:0006123">
    <property type="term" value="P:mitochondrial electron transport, cytochrome c to oxygen"/>
    <property type="evidence" value="ECO:0007669"/>
    <property type="project" value="InterPro"/>
</dbReference>
<dbReference type="EMBL" id="DQ445501">
    <property type="protein sequence ID" value="ABD98739.1"/>
    <property type="molecule type" value="mRNA"/>
</dbReference>
<evidence type="ECO:0000256" key="1">
    <source>
        <dbReference type="ARBA" id="ARBA00004434"/>
    </source>
</evidence>
<protein>
    <recommendedName>
        <fullName evidence="4">Cytochrome c oxidase subunit 7C, mitochondrial</fullName>
    </recommendedName>
    <alternativeName>
        <fullName evidence="11">Cytochrome c oxidase polypeptide VIIc</fullName>
    </alternativeName>
</protein>
<comment type="subcellular location">
    <subcellularLocation>
        <location evidence="1">Mitochondrion inner membrane</location>
        <topology evidence="1">Single-pass membrane protein</topology>
    </subcellularLocation>
</comment>
<sequence>MLPRFSPVIRNLSTSLARRSQPGGIPGVNLPFSLDNKFKLTALFVVYFGSGMSVPFLMLRHSLTK</sequence>
<dbReference type="PANTHER" id="PTHR13313:SF0">
    <property type="entry name" value="CYTOCHROME C OXIDASE SUBUNIT 7C, MITOCHONDRIAL"/>
    <property type="match status" value="1"/>
</dbReference>
<keyword evidence="7" id="KW-0809">Transit peptide</keyword>
<dbReference type="AlphaFoldDB" id="Q1W2C6"/>
<keyword evidence="5 12" id="KW-0812">Transmembrane</keyword>
<keyword evidence="6" id="KW-0999">Mitochondrion inner membrane</keyword>
<keyword evidence="8 12" id="KW-1133">Transmembrane helix</keyword>
<evidence type="ECO:0000256" key="2">
    <source>
        <dbReference type="ARBA" id="ARBA00004673"/>
    </source>
</evidence>
<evidence type="ECO:0000256" key="12">
    <source>
        <dbReference type="SAM" id="Phobius"/>
    </source>
</evidence>
<keyword evidence="9" id="KW-0496">Mitochondrion</keyword>
<dbReference type="InterPro" id="IPR004202">
    <property type="entry name" value="COX7C/Cox8"/>
</dbReference>
<organism evidence="13">
    <name type="scientific">Graphocephala atropunctata</name>
    <dbReference type="NCBI Taxonomy" id="36148"/>
    <lineage>
        <taxon>Eukaryota</taxon>
        <taxon>Metazoa</taxon>
        <taxon>Ecdysozoa</taxon>
        <taxon>Arthropoda</taxon>
        <taxon>Hexapoda</taxon>
        <taxon>Insecta</taxon>
        <taxon>Pterygota</taxon>
        <taxon>Neoptera</taxon>
        <taxon>Paraneoptera</taxon>
        <taxon>Hemiptera</taxon>
        <taxon>Auchenorrhyncha</taxon>
        <taxon>Membracoidea</taxon>
        <taxon>Cicadellidae</taxon>
        <taxon>Cicadellinae</taxon>
        <taxon>Cicadellini</taxon>
        <taxon>Graphocephala</taxon>
    </lineage>
</organism>
<name>Q1W2C6_9HEMI</name>
<accession>Q1W2C6</accession>
<dbReference type="GO" id="GO:0005743">
    <property type="term" value="C:mitochondrial inner membrane"/>
    <property type="evidence" value="ECO:0007669"/>
    <property type="project" value="UniProtKB-SubCell"/>
</dbReference>
<evidence type="ECO:0000256" key="4">
    <source>
        <dbReference type="ARBA" id="ARBA00017004"/>
    </source>
</evidence>
<dbReference type="GO" id="GO:0045277">
    <property type="term" value="C:respiratory chain complex IV"/>
    <property type="evidence" value="ECO:0007669"/>
    <property type="project" value="InterPro"/>
</dbReference>
<reference evidence="13" key="1">
    <citation type="submission" date="2006-03" db="EMBL/GenBank/DDBJ databases">
        <authorList>
            <person name="Hunter W.B."/>
            <person name="Hunnicutt L.E."/>
            <person name="Wistrom C.M."/>
            <person name="Purcell A.H."/>
        </authorList>
    </citation>
    <scope>NUCLEOTIDE SEQUENCE</scope>
    <source>
        <strain evidence="13">WHGA0096</strain>
    </source>
</reference>
<dbReference type="Pfam" id="PF02935">
    <property type="entry name" value="COX7C"/>
    <property type="match status" value="1"/>
</dbReference>
<proteinExistence type="evidence at transcript level"/>
<dbReference type="InterPro" id="IPR036636">
    <property type="entry name" value="COX7C/Cox8_sf"/>
</dbReference>
<dbReference type="SUPFAM" id="SSF81427">
    <property type="entry name" value="Mitochondrial cytochrome c oxidase subunit VIIc (aka VIIIa)"/>
    <property type="match status" value="1"/>
</dbReference>
<evidence type="ECO:0000256" key="3">
    <source>
        <dbReference type="ARBA" id="ARBA00010514"/>
    </source>
</evidence>
<evidence type="ECO:0000256" key="7">
    <source>
        <dbReference type="ARBA" id="ARBA00022946"/>
    </source>
</evidence>
<feature type="transmembrane region" description="Helical" evidence="12">
    <location>
        <begin position="40"/>
        <end position="59"/>
    </location>
</feature>
<dbReference type="CDD" id="cd00929">
    <property type="entry name" value="Cyt_c_Oxidase_VIIc"/>
    <property type="match status" value="1"/>
</dbReference>
<keyword evidence="10 12" id="KW-0472">Membrane</keyword>
<evidence type="ECO:0000256" key="8">
    <source>
        <dbReference type="ARBA" id="ARBA00022989"/>
    </source>
</evidence>
<dbReference type="UniPathway" id="UPA00705"/>
<evidence type="ECO:0000256" key="11">
    <source>
        <dbReference type="ARBA" id="ARBA00031140"/>
    </source>
</evidence>
<evidence type="ECO:0000256" key="10">
    <source>
        <dbReference type="ARBA" id="ARBA00023136"/>
    </source>
</evidence>
<dbReference type="PANTHER" id="PTHR13313">
    <property type="entry name" value="CYTOCHROME C OXIDASE SUBUNIT VIIC"/>
    <property type="match status" value="1"/>
</dbReference>
<evidence type="ECO:0000313" key="13">
    <source>
        <dbReference type="EMBL" id="ABD98739.1"/>
    </source>
</evidence>
<dbReference type="FunFam" id="4.10.49.10:FF:000001">
    <property type="entry name" value="Cytochrome c oxidase subunit 7C"/>
    <property type="match status" value="1"/>
</dbReference>
<evidence type="ECO:0000256" key="9">
    <source>
        <dbReference type="ARBA" id="ARBA00023128"/>
    </source>
</evidence>
<comment type="similarity">
    <text evidence="3">Belongs to the cytochrome c oxidase VIIc family.</text>
</comment>
<evidence type="ECO:0000256" key="5">
    <source>
        <dbReference type="ARBA" id="ARBA00022692"/>
    </source>
</evidence>
<evidence type="ECO:0000256" key="6">
    <source>
        <dbReference type="ARBA" id="ARBA00022792"/>
    </source>
</evidence>